<reference evidence="1" key="1">
    <citation type="submission" date="2024-05" db="EMBL/GenBank/DDBJ databases">
        <title>Planctomycetes of the genus Singulisphaera possess chitinolytic capabilities.</title>
        <authorList>
            <person name="Ivanova A."/>
        </authorList>
    </citation>
    <scope>NUCLEOTIDE SEQUENCE</scope>
    <source>
        <strain evidence="1">Ch08T</strain>
    </source>
</reference>
<dbReference type="EMBL" id="CP155447">
    <property type="protein sequence ID" value="XBH05795.1"/>
    <property type="molecule type" value="Genomic_DNA"/>
</dbReference>
<protein>
    <submittedName>
        <fullName evidence="1">DUF4385 domain-containing protein</fullName>
    </submittedName>
</protein>
<accession>A0AAU7CL87</accession>
<proteinExistence type="predicted"/>
<gene>
    <name evidence="1" type="ORF">V5E97_07140</name>
</gene>
<dbReference type="RefSeq" id="WP_406698645.1">
    <property type="nucleotide sequence ID" value="NZ_CP155447.1"/>
</dbReference>
<evidence type="ECO:0000313" key="1">
    <source>
        <dbReference type="EMBL" id="XBH05795.1"/>
    </source>
</evidence>
<sequence length="158" mass="18626">MDKASDHDFDRSRYRWRENVDYRENPEKYCVGKGEQGVLICEPYKGELVGHWRFKTPEIARASSRAIYKLFLKYLRQGDFVGADMARKFLQMGFTRARRYANYKGGRKYDLSDKHQLEKGTGDPQKALSATIFYDAWKRAEAKPAYARMKAEWKQKYG</sequence>
<dbReference type="Pfam" id="PF14328">
    <property type="entry name" value="DUF4385"/>
    <property type="match status" value="1"/>
</dbReference>
<name>A0AAU7CL87_9BACT</name>
<dbReference type="AlphaFoldDB" id="A0AAU7CL87"/>
<dbReference type="InterPro" id="IPR025494">
    <property type="entry name" value="DUF4385"/>
</dbReference>
<organism evidence="1">
    <name type="scientific">Singulisphaera sp. Ch08</name>
    <dbReference type="NCBI Taxonomy" id="3120278"/>
    <lineage>
        <taxon>Bacteria</taxon>
        <taxon>Pseudomonadati</taxon>
        <taxon>Planctomycetota</taxon>
        <taxon>Planctomycetia</taxon>
        <taxon>Isosphaerales</taxon>
        <taxon>Isosphaeraceae</taxon>
        <taxon>Singulisphaera</taxon>
    </lineage>
</organism>